<feature type="transmembrane region" description="Helical" evidence="1">
    <location>
        <begin position="177"/>
        <end position="206"/>
    </location>
</feature>
<accession>A0A317KNT4</accession>
<feature type="transmembrane region" description="Helical" evidence="1">
    <location>
        <begin position="246"/>
        <end position="266"/>
    </location>
</feature>
<feature type="transmembrane region" description="Helical" evidence="1">
    <location>
        <begin position="65"/>
        <end position="85"/>
    </location>
</feature>
<dbReference type="AlphaFoldDB" id="A0A317KNT4"/>
<evidence type="ECO:0000313" key="2">
    <source>
        <dbReference type="EMBL" id="PWU53645.1"/>
    </source>
</evidence>
<proteinExistence type="predicted"/>
<dbReference type="OrthoDB" id="3480012at2"/>
<reference evidence="3" key="1">
    <citation type="submission" date="2018-05" db="EMBL/GenBank/DDBJ databases">
        <title>Micromonospora globispora sp. nov. and Micromonospora rugosa sp. nov., isolated from marine sediment.</title>
        <authorList>
            <person name="Carro L."/>
            <person name="Aysel V."/>
            <person name="Cetin D."/>
            <person name="Igual J.M."/>
            <person name="Klenk H.-P."/>
            <person name="Trujillo M.E."/>
            <person name="Sahin N."/>
        </authorList>
    </citation>
    <scope>NUCLEOTIDE SEQUENCE [LARGE SCALE GENOMIC DNA]</scope>
    <source>
        <strain evidence="3">S2904</strain>
    </source>
</reference>
<keyword evidence="1" id="KW-0472">Membrane</keyword>
<protein>
    <submittedName>
        <fullName evidence="2">Uncharacterized protein</fullName>
    </submittedName>
</protein>
<comment type="caution">
    <text evidence="2">The sequence shown here is derived from an EMBL/GenBank/DDBJ whole genome shotgun (WGS) entry which is preliminary data.</text>
</comment>
<keyword evidence="1" id="KW-1133">Transmembrane helix</keyword>
<keyword evidence="3" id="KW-1185">Reference proteome</keyword>
<organism evidence="2 3">
    <name type="scientific">Micromonospora globispora</name>
    <dbReference type="NCBI Taxonomy" id="1450148"/>
    <lineage>
        <taxon>Bacteria</taxon>
        <taxon>Bacillati</taxon>
        <taxon>Actinomycetota</taxon>
        <taxon>Actinomycetes</taxon>
        <taxon>Micromonosporales</taxon>
        <taxon>Micromonosporaceae</taxon>
        <taxon>Micromonospora</taxon>
    </lineage>
</organism>
<evidence type="ECO:0000256" key="1">
    <source>
        <dbReference type="SAM" id="Phobius"/>
    </source>
</evidence>
<evidence type="ECO:0000313" key="3">
    <source>
        <dbReference type="Proteomes" id="UP000245683"/>
    </source>
</evidence>
<keyword evidence="1" id="KW-0812">Transmembrane</keyword>
<gene>
    <name evidence="2" type="ORF">DLJ46_00835</name>
</gene>
<dbReference type="EMBL" id="QGSV01000035">
    <property type="protein sequence ID" value="PWU53645.1"/>
    <property type="molecule type" value="Genomic_DNA"/>
</dbReference>
<name>A0A317KNT4_9ACTN</name>
<feature type="transmembrane region" description="Helical" evidence="1">
    <location>
        <begin position="145"/>
        <end position="165"/>
    </location>
</feature>
<feature type="transmembrane region" description="Helical" evidence="1">
    <location>
        <begin position="105"/>
        <end position="125"/>
    </location>
</feature>
<dbReference type="RefSeq" id="WP_109942741.1">
    <property type="nucleotide sequence ID" value="NZ_QGSV01000035.1"/>
</dbReference>
<feature type="transmembrane region" description="Helical" evidence="1">
    <location>
        <begin position="218"/>
        <end position="240"/>
    </location>
</feature>
<sequence length="281" mass="28799">MIRVLLACYPPSFRERYGAELAALVEDAGAGPRVCWNVAVGAAAAWLRPAFTGEPSERVRLRVQAGLSATWVAWCVGMLTVPVVARALLDPPVPSATGTVRALVWGAWMVMLAGGAVVAGCALLLARRVLVPALRSGRRRVWRPLLPAVVLLVLDLAGGGGVWLLRRGHPAVWPHPSIAFVAAVLGWLAGLVALAVVGAAGPPVALRRAGPPARVMRLPAVLAIGVTAALTALAVVQAAAVLLAGHGPIACGGAVMAVLAAGGALLSTWRTVPALRVTSHP</sequence>
<dbReference type="Proteomes" id="UP000245683">
    <property type="component" value="Unassembled WGS sequence"/>
</dbReference>